<sequence>MPNIKPGNILVDYEEMTGGNDLAIKSVQISDLEDAVLFPPGKNLKGCPCGNQLWRSPEFWARARRNTPSDIFPFGVVIIIYVMLDDMIFRVNISNFGDEDGFKGLLWYVGEDNRIFNRLVGITADFDAQRLRKPFSVWHYVSVELRDLVKMTNLDPSRRITARGALDHPWFRRADLR</sequence>
<dbReference type="AlphaFoldDB" id="A0AAJ0MA17"/>
<dbReference type="InterPro" id="IPR011009">
    <property type="entry name" value="Kinase-like_dom_sf"/>
</dbReference>
<dbReference type="Pfam" id="PF00069">
    <property type="entry name" value="Pkinase"/>
    <property type="match status" value="1"/>
</dbReference>
<dbReference type="SUPFAM" id="SSF56112">
    <property type="entry name" value="Protein kinase-like (PK-like)"/>
    <property type="match status" value="1"/>
</dbReference>
<dbReference type="PROSITE" id="PS50011">
    <property type="entry name" value="PROTEIN_KINASE_DOM"/>
    <property type="match status" value="1"/>
</dbReference>
<dbReference type="Gene3D" id="1.10.510.10">
    <property type="entry name" value="Transferase(Phosphotransferase) domain 1"/>
    <property type="match status" value="1"/>
</dbReference>
<reference evidence="2" key="2">
    <citation type="submission" date="2023-06" db="EMBL/GenBank/DDBJ databases">
        <authorList>
            <consortium name="Lawrence Berkeley National Laboratory"/>
            <person name="Haridas S."/>
            <person name="Hensen N."/>
            <person name="Bonometti L."/>
            <person name="Westerberg I."/>
            <person name="Brannstrom I.O."/>
            <person name="Guillou S."/>
            <person name="Cros-Aarteil S."/>
            <person name="Calhoun S."/>
            <person name="Kuo A."/>
            <person name="Mondo S."/>
            <person name="Pangilinan J."/>
            <person name="Riley R."/>
            <person name="Labutti K."/>
            <person name="Andreopoulos B."/>
            <person name="Lipzen A."/>
            <person name="Chen C."/>
            <person name="Yanf M."/>
            <person name="Daum C."/>
            <person name="Ng V."/>
            <person name="Clum A."/>
            <person name="Steindorff A."/>
            <person name="Ohm R."/>
            <person name="Martin F."/>
            <person name="Silar P."/>
            <person name="Natvig D."/>
            <person name="Lalanne C."/>
            <person name="Gautier V."/>
            <person name="Ament-Velasquez S.L."/>
            <person name="Kruys A."/>
            <person name="Hutchinson M.I."/>
            <person name="Powell A.J."/>
            <person name="Barry K."/>
            <person name="Miller A.N."/>
            <person name="Grigoriev I.V."/>
            <person name="Debuchy R."/>
            <person name="Gladieux P."/>
            <person name="Thoren M.H."/>
            <person name="Johannesson H."/>
        </authorList>
    </citation>
    <scope>NUCLEOTIDE SEQUENCE</scope>
    <source>
        <strain evidence="2">CBS 955.72</strain>
    </source>
</reference>
<dbReference type="PANTHER" id="PTHR44167">
    <property type="entry name" value="OVARIAN-SPECIFIC SERINE/THREONINE-PROTEIN KINASE LOK-RELATED"/>
    <property type="match status" value="1"/>
</dbReference>
<gene>
    <name evidence="2" type="ORF">B0T25DRAFT_624542</name>
</gene>
<keyword evidence="2" id="KW-0418">Kinase</keyword>
<dbReference type="GO" id="GO:0004674">
    <property type="term" value="F:protein serine/threonine kinase activity"/>
    <property type="evidence" value="ECO:0007669"/>
    <property type="project" value="TreeGrafter"/>
</dbReference>
<dbReference type="EMBL" id="JAUIQD010000006">
    <property type="protein sequence ID" value="KAK3345813.1"/>
    <property type="molecule type" value="Genomic_DNA"/>
</dbReference>
<evidence type="ECO:0000313" key="3">
    <source>
        <dbReference type="Proteomes" id="UP001275084"/>
    </source>
</evidence>
<dbReference type="GO" id="GO:0044773">
    <property type="term" value="P:mitotic DNA damage checkpoint signaling"/>
    <property type="evidence" value="ECO:0007669"/>
    <property type="project" value="TreeGrafter"/>
</dbReference>
<name>A0AAJ0MA17_9PEZI</name>
<dbReference type="GO" id="GO:0005634">
    <property type="term" value="C:nucleus"/>
    <property type="evidence" value="ECO:0007669"/>
    <property type="project" value="TreeGrafter"/>
</dbReference>
<protein>
    <submittedName>
        <fullName evidence="2">Kinase-like domain-containing protein</fullName>
    </submittedName>
</protein>
<keyword evidence="3" id="KW-1185">Reference proteome</keyword>
<comment type="caution">
    <text evidence="2">The sequence shown here is derived from an EMBL/GenBank/DDBJ whole genome shotgun (WGS) entry which is preliminary data.</text>
</comment>
<dbReference type="GO" id="GO:0005524">
    <property type="term" value="F:ATP binding"/>
    <property type="evidence" value="ECO:0007669"/>
    <property type="project" value="InterPro"/>
</dbReference>
<feature type="domain" description="Protein kinase" evidence="1">
    <location>
        <begin position="1"/>
        <end position="171"/>
    </location>
</feature>
<dbReference type="PANTHER" id="PTHR44167:SF24">
    <property type="entry name" value="SERINE_THREONINE-PROTEIN KINASE CHK2"/>
    <property type="match status" value="1"/>
</dbReference>
<keyword evidence="2" id="KW-0808">Transferase</keyword>
<proteinExistence type="predicted"/>
<evidence type="ECO:0000313" key="2">
    <source>
        <dbReference type="EMBL" id="KAK3345813.1"/>
    </source>
</evidence>
<dbReference type="Proteomes" id="UP001275084">
    <property type="component" value="Unassembled WGS sequence"/>
</dbReference>
<reference evidence="2" key="1">
    <citation type="journal article" date="2023" name="Mol. Phylogenet. Evol.">
        <title>Genome-scale phylogeny and comparative genomics of the fungal order Sordariales.</title>
        <authorList>
            <person name="Hensen N."/>
            <person name="Bonometti L."/>
            <person name="Westerberg I."/>
            <person name="Brannstrom I.O."/>
            <person name="Guillou S."/>
            <person name="Cros-Aarteil S."/>
            <person name="Calhoun S."/>
            <person name="Haridas S."/>
            <person name="Kuo A."/>
            <person name="Mondo S."/>
            <person name="Pangilinan J."/>
            <person name="Riley R."/>
            <person name="LaButti K."/>
            <person name="Andreopoulos B."/>
            <person name="Lipzen A."/>
            <person name="Chen C."/>
            <person name="Yan M."/>
            <person name="Daum C."/>
            <person name="Ng V."/>
            <person name="Clum A."/>
            <person name="Steindorff A."/>
            <person name="Ohm R.A."/>
            <person name="Martin F."/>
            <person name="Silar P."/>
            <person name="Natvig D.O."/>
            <person name="Lalanne C."/>
            <person name="Gautier V."/>
            <person name="Ament-Velasquez S.L."/>
            <person name="Kruys A."/>
            <person name="Hutchinson M.I."/>
            <person name="Powell A.J."/>
            <person name="Barry K."/>
            <person name="Miller A.N."/>
            <person name="Grigoriev I.V."/>
            <person name="Debuchy R."/>
            <person name="Gladieux P."/>
            <person name="Hiltunen Thoren M."/>
            <person name="Johannesson H."/>
        </authorList>
    </citation>
    <scope>NUCLEOTIDE SEQUENCE</scope>
    <source>
        <strain evidence="2">CBS 955.72</strain>
    </source>
</reference>
<dbReference type="InterPro" id="IPR000719">
    <property type="entry name" value="Prot_kinase_dom"/>
</dbReference>
<accession>A0AAJ0MA17</accession>
<evidence type="ECO:0000259" key="1">
    <source>
        <dbReference type="PROSITE" id="PS50011"/>
    </source>
</evidence>
<organism evidence="2 3">
    <name type="scientific">Lasiosphaeria hispida</name>
    <dbReference type="NCBI Taxonomy" id="260671"/>
    <lineage>
        <taxon>Eukaryota</taxon>
        <taxon>Fungi</taxon>
        <taxon>Dikarya</taxon>
        <taxon>Ascomycota</taxon>
        <taxon>Pezizomycotina</taxon>
        <taxon>Sordariomycetes</taxon>
        <taxon>Sordariomycetidae</taxon>
        <taxon>Sordariales</taxon>
        <taxon>Lasiosphaeriaceae</taxon>
        <taxon>Lasiosphaeria</taxon>
    </lineage>
</organism>